<organism evidence="1 2">
    <name type="scientific">Teichococcus rhizosphaerae</name>
    <dbReference type="NCBI Taxonomy" id="1335062"/>
    <lineage>
        <taxon>Bacteria</taxon>
        <taxon>Pseudomonadati</taxon>
        <taxon>Pseudomonadota</taxon>
        <taxon>Alphaproteobacteria</taxon>
        <taxon>Acetobacterales</taxon>
        <taxon>Roseomonadaceae</taxon>
        <taxon>Roseomonas</taxon>
    </lineage>
</organism>
<evidence type="ECO:0000313" key="1">
    <source>
        <dbReference type="EMBL" id="PHK96709.1"/>
    </source>
</evidence>
<dbReference type="Proteomes" id="UP000223527">
    <property type="component" value="Unassembled WGS sequence"/>
</dbReference>
<keyword evidence="2" id="KW-1185">Reference proteome</keyword>
<sequence>MSQTLHRPTASNGASASRTPERVIPVVLDLGLSSPQKPVKTAEEGAAFLGLCGAMLRTTPGAPAGALRALEMLRAQGWRSAPVLAGQSAETLAQLLREAGYNGHALPLARRLKAMAAYLAETWEGTPEALRQAAGAQVPALRRLLRKIPGLGEAAVDSFCQDMQVIWIELYPFAEPRALRAARRLRLGLGQDAAALAGNCAPEELPRLAAALAQIERRDDYAVLTRRLSA</sequence>
<reference evidence="1 2" key="1">
    <citation type="submission" date="2017-10" db="EMBL/GenBank/DDBJ databases">
        <authorList>
            <person name="Banno H."/>
            <person name="Chua N.-H."/>
        </authorList>
    </citation>
    <scope>NUCLEOTIDE SEQUENCE [LARGE SCALE GENOMIC DNA]</scope>
    <source>
        <strain evidence="1 2">YW11</strain>
    </source>
</reference>
<protein>
    <recommendedName>
        <fullName evidence="3">Endonuclease</fullName>
    </recommendedName>
</protein>
<evidence type="ECO:0000313" key="2">
    <source>
        <dbReference type="Proteomes" id="UP000223527"/>
    </source>
</evidence>
<dbReference type="RefSeq" id="WP_099093854.1">
    <property type="nucleotide sequence ID" value="NZ_PDNU01000002.1"/>
</dbReference>
<dbReference type="EMBL" id="PDNU01000002">
    <property type="protein sequence ID" value="PHK96709.1"/>
    <property type="molecule type" value="Genomic_DNA"/>
</dbReference>
<name>A0A2C7AF71_9PROT</name>
<comment type="caution">
    <text evidence="1">The sequence shown here is derived from an EMBL/GenBank/DDBJ whole genome shotgun (WGS) entry which is preliminary data.</text>
</comment>
<evidence type="ECO:0008006" key="3">
    <source>
        <dbReference type="Google" id="ProtNLM"/>
    </source>
</evidence>
<dbReference type="InterPro" id="IPR011257">
    <property type="entry name" value="DNA_glycosylase"/>
</dbReference>
<dbReference type="AlphaFoldDB" id="A0A2C7AF71"/>
<dbReference type="OrthoDB" id="3078554at2"/>
<proteinExistence type="predicted"/>
<dbReference type="GO" id="GO:0003824">
    <property type="term" value="F:catalytic activity"/>
    <property type="evidence" value="ECO:0007669"/>
    <property type="project" value="InterPro"/>
</dbReference>
<accession>A0A2C7AF71</accession>
<dbReference type="GO" id="GO:0006281">
    <property type="term" value="P:DNA repair"/>
    <property type="evidence" value="ECO:0007669"/>
    <property type="project" value="InterPro"/>
</dbReference>
<dbReference type="SUPFAM" id="SSF48150">
    <property type="entry name" value="DNA-glycosylase"/>
    <property type="match status" value="1"/>
</dbReference>
<gene>
    <name evidence="1" type="ORF">CR162_02045</name>
</gene>